<dbReference type="Pfam" id="PF18423">
    <property type="entry name" value="zf_CopZ"/>
    <property type="match status" value="1"/>
</dbReference>
<sequence length="153" mass="17087">MSDCCKSNDLSSETSKLEVCPSCNVDGKKVKIITLKSLLKPMALNSLNANLDHYFCSTSNCEVVYFDSEKKSYFKSDIKVQVFQKDSSLDVPVCYCFDWTKGKLQQSVQNELASQPVEQIRKNIKANRCGCEVNNPQGSCCLANVTTFIDQLS</sequence>
<keyword evidence="3" id="KW-1185">Reference proteome</keyword>
<dbReference type="NCBIfam" id="NF047645">
    <property type="entry name" value="CopZ_Nterm_CC"/>
    <property type="match status" value="1"/>
</dbReference>
<gene>
    <name evidence="2" type="ORF">J5Y03_12610</name>
</gene>
<dbReference type="InterPro" id="IPR041854">
    <property type="entry name" value="BFD-like_2Fe2S-bd_dom_sf"/>
</dbReference>
<dbReference type="Gene3D" id="1.10.10.1100">
    <property type="entry name" value="BFD-like [2Fe-2S]-binding domain"/>
    <property type="match status" value="1"/>
</dbReference>
<organism evidence="2 3">
    <name type="scientific">Gottfriedia endophytica</name>
    <dbReference type="NCBI Taxonomy" id="2820819"/>
    <lineage>
        <taxon>Bacteria</taxon>
        <taxon>Bacillati</taxon>
        <taxon>Bacillota</taxon>
        <taxon>Bacilli</taxon>
        <taxon>Bacillales</taxon>
        <taxon>Bacillaceae</taxon>
        <taxon>Gottfriedia</taxon>
    </lineage>
</organism>
<protein>
    <submittedName>
        <fullName evidence="2">(2Fe-2S)-binding protein</fullName>
    </submittedName>
</protein>
<comment type="caution">
    <text evidence="2">The sequence shown here is derived from an EMBL/GenBank/DDBJ whole genome shotgun (WGS) entry which is preliminary data.</text>
</comment>
<dbReference type="Proteomes" id="UP000682134">
    <property type="component" value="Unassembled WGS sequence"/>
</dbReference>
<dbReference type="AlphaFoldDB" id="A0A940NQP0"/>
<dbReference type="CDD" id="cd10141">
    <property type="entry name" value="CopZ-like_Fer2_BFD-like"/>
    <property type="match status" value="1"/>
</dbReference>
<accession>A0A940NQP0</accession>
<name>A0A940NQP0_9BACI</name>
<dbReference type="EMBL" id="JAGIYQ010000008">
    <property type="protein sequence ID" value="MBP0726015.1"/>
    <property type="molecule type" value="Genomic_DNA"/>
</dbReference>
<reference evidence="2" key="1">
    <citation type="submission" date="2021-04" db="EMBL/GenBank/DDBJ databases">
        <title>Genome seq and assembly of Bacillus sp.</title>
        <authorList>
            <person name="Chhetri G."/>
        </authorList>
    </citation>
    <scope>NUCLEOTIDE SEQUENCE</scope>
    <source>
        <strain evidence="2">RG28</strain>
    </source>
</reference>
<evidence type="ECO:0000313" key="3">
    <source>
        <dbReference type="Proteomes" id="UP000682134"/>
    </source>
</evidence>
<dbReference type="RefSeq" id="WP_209406195.1">
    <property type="nucleotide sequence ID" value="NZ_JAGIYQ010000008.1"/>
</dbReference>
<evidence type="ECO:0000313" key="2">
    <source>
        <dbReference type="EMBL" id="MBP0726015.1"/>
    </source>
</evidence>
<feature type="domain" description="CopZ zinc binding" evidence="1">
    <location>
        <begin position="18"/>
        <end position="79"/>
    </location>
</feature>
<proteinExistence type="predicted"/>
<dbReference type="Gene3D" id="2.20.25.270">
    <property type="match status" value="1"/>
</dbReference>
<evidence type="ECO:0000259" key="1">
    <source>
        <dbReference type="Pfam" id="PF18423"/>
    </source>
</evidence>
<dbReference type="InterPro" id="IPR040890">
    <property type="entry name" value="Znf_CopZ"/>
</dbReference>